<name>A0ABT4H839_PAEAL</name>
<feature type="domain" description="HTH cro/C1-type" evidence="2">
    <location>
        <begin position="7"/>
        <end position="62"/>
    </location>
</feature>
<dbReference type="PROSITE" id="PS50943">
    <property type="entry name" value="HTH_CROC1"/>
    <property type="match status" value="1"/>
</dbReference>
<organism evidence="3 4">
    <name type="scientific">Paenibacillus alvei</name>
    <name type="common">Bacillus alvei</name>
    <dbReference type="NCBI Taxonomy" id="44250"/>
    <lineage>
        <taxon>Bacteria</taxon>
        <taxon>Bacillati</taxon>
        <taxon>Bacillota</taxon>
        <taxon>Bacilli</taxon>
        <taxon>Bacillales</taxon>
        <taxon>Paenibacillaceae</taxon>
        <taxon>Paenibacillus</taxon>
    </lineage>
</organism>
<dbReference type="Gene3D" id="1.10.260.40">
    <property type="entry name" value="lambda repressor-like DNA-binding domains"/>
    <property type="match status" value="1"/>
</dbReference>
<dbReference type="InterPro" id="IPR001387">
    <property type="entry name" value="Cro/C1-type_HTH"/>
</dbReference>
<sequence>MILIDRIKRIMDEQGISQYRLGKIAGVPHSTMSTLLSGGIKNPSLDMVAKIAGALGVSVSTLIEEQIQDTGMDGAIKQFFNIIGKPVINRAPFAGKIESELWANLDDLTEGYGIKMDIKINAQDPERFNLLADAICAGENEEYKSEVLIMVKKLASKYHLWESPIPTEETGMNFYGGSEKYTEDEIEVMEAALKAYREQKKKFLKKM</sequence>
<accession>A0ABT4H839</accession>
<reference evidence="3 4" key="1">
    <citation type="submission" date="2022-05" db="EMBL/GenBank/DDBJ databases">
        <title>Genome Sequencing of Bee-Associated Microbes.</title>
        <authorList>
            <person name="Dunlap C."/>
        </authorList>
    </citation>
    <scope>NUCLEOTIDE SEQUENCE [LARGE SCALE GENOMIC DNA]</scope>
    <source>
        <strain evidence="3 4">NRRL B-04010</strain>
    </source>
</reference>
<feature type="coiled-coil region" evidence="1">
    <location>
        <begin position="179"/>
        <end position="206"/>
    </location>
</feature>
<dbReference type="CDD" id="cd00093">
    <property type="entry name" value="HTH_XRE"/>
    <property type="match status" value="1"/>
</dbReference>
<evidence type="ECO:0000313" key="3">
    <source>
        <dbReference type="EMBL" id="MCY9765166.1"/>
    </source>
</evidence>
<dbReference type="RefSeq" id="WP_268600910.1">
    <property type="nucleotide sequence ID" value="NZ_JAMDNP010000199.1"/>
</dbReference>
<keyword evidence="4" id="KW-1185">Reference proteome</keyword>
<dbReference type="EMBL" id="JAMDNP010000199">
    <property type="protein sequence ID" value="MCY9765166.1"/>
    <property type="molecule type" value="Genomic_DNA"/>
</dbReference>
<comment type="caution">
    <text evidence="3">The sequence shown here is derived from an EMBL/GenBank/DDBJ whole genome shotgun (WGS) entry which is preliminary data.</text>
</comment>
<evidence type="ECO:0000259" key="2">
    <source>
        <dbReference type="PROSITE" id="PS50943"/>
    </source>
</evidence>
<dbReference type="SMART" id="SM00530">
    <property type="entry name" value="HTH_XRE"/>
    <property type="match status" value="1"/>
</dbReference>
<dbReference type="InterPro" id="IPR010982">
    <property type="entry name" value="Lambda_DNA-bd_dom_sf"/>
</dbReference>
<protein>
    <submittedName>
        <fullName evidence="3">Helix-turn-helix transcriptional regulator</fullName>
    </submittedName>
</protein>
<dbReference type="Proteomes" id="UP001527181">
    <property type="component" value="Unassembled WGS sequence"/>
</dbReference>
<dbReference type="Pfam" id="PF01381">
    <property type="entry name" value="HTH_3"/>
    <property type="match status" value="1"/>
</dbReference>
<evidence type="ECO:0000313" key="4">
    <source>
        <dbReference type="Proteomes" id="UP001527181"/>
    </source>
</evidence>
<evidence type="ECO:0000256" key="1">
    <source>
        <dbReference type="SAM" id="Coils"/>
    </source>
</evidence>
<proteinExistence type="predicted"/>
<dbReference type="SUPFAM" id="SSF47413">
    <property type="entry name" value="lambda repressor-like DNA-binding domains"/>
    <property type="match status" value="1"/>
</dbReference>
<gene>
    <name evidence="3" type="ORF">M5X12_32225</name>
</gene>
<keyword evidence="1" id="KW-0175">Coiled coil</keyword>